<evidence type="ECO:0000259" key="7">
    <source>
        <dbReference type="PROSITE" id="PS50850"/>
    </source>
</evidence>
<dbReference type="OrthoDB" id="117970at2157"/>
<dbReference type="PANTHER" id="PTHR43124">
    <property type="entry name" value="PURINE EFFLUX PUMP PBUE"/>
    <property type="match status" value="1"/>
</dbReference>
<keyword evidence="9" id="KW-1185">Reference proteome</keyword>
<dbReference type="GO" id="GO:0005886">
    <property type="term" value="C:plasma membrane"/>
    <property type="evidence" value="ECO:0007669"/>
    <property type="project" value="UniProtKB-SubCell"/>
</dbReference>
<dbReference type="InterPro" id="IPR050189">
    <property type="entry name" value="MFS_Efflux_Transporters"/>
</dbReference>
<dbReference type="CDD" id="cd17489">
    <property type="entry name" value="MFS_YfcJ_like"/>
    <property type="match status" value="1"/>
</dbReference>
<feature type="transmembrane region" description="Helical" evidence="6">
    <location>
        <begin position="103"/>
        <end position="121"/>
    </location>
</feature>
<keyword evidence="5 6" id="KW-0472">Membrane</keyword>
<dbReference type="SUPFAM" id="SSF103473">
    <property type="entry name" value="MFS general substrate transporter"/>
    <property type="match status" value="1"/>
</dbReference>
<evidence type="ECO:0000313" key="8">
    <source>
        <dbReference type="EMBL" id="ANF22192.1"/>
    </source>
</evidence>
<evidence type="ECO:0000256" key="5">
    <source>
        <dbReference type="ARBA" id="ARBA00023136"/>
    </source>
</evidence>
<dbReference type="PROSITE" id="PS50850">
    <property type="entry name" value="MFS"/>
    <property type="match status" value="1"/>
</dbReference>
<dbReference type="EMBL" id="CP015520">
    <property type="protein sequence ID" value="ANF22192.1"/>
    <property type="molecule type" value="Genomic_DNA"/>
</dbReference>
<feature type="transmembrane region" description="Helical" evidence="6">
    <location>
        <begin position="335"/>
        <end position="355"/>
    </location>
</feature>
<dbReference type="RefSeq" id="WP_068664646.1">
    <property type="nucleotide sequence ID" value="NZ_CP015520.1"/>
</dbReference>
<evidence type="ECO:0000256" key="3">
    <source>
        <dbReference type="ARBA" id="ARBA00022692"/>
    </source>
</evidence>
<feature type="transmembrane region" description="Helical" evidence="6">
    <location>
        <begin position="160"/>
        <end position="183"/>
    </location>
</feature>
<keyword evidence="3 6" id="KW-0812">Transmembrane</keyword>
<dbReference type="Gene3D" id="1.20.1250.20">
    <property type="entry name" value="MFS general substrate transporter like domains"/>
    <property type="match status" value="1"/>
</dbReference>
<dbReference type="InterPro" id="IPR036259">
    <property type="entry name" value="MFS_trans_sf"/>
</dbReference>
<feature type="transmembrane region" description="Helical" evidence="6">
    <location>
        <begin position="300"/>
        <end position="323"/>
    </location>
</feature>
<keyword evidence="4 6" id="KW-1133">Transmembrane helix</keyword>
<evidence type="ECO:0000313" key="9">
    <source>
        <dbReference type="Proteomes" id="UP000076969"/>
    </source>
</evidence>
<evidence type="ECO:0000256" key="2">
    <source>
        <dbReference type="ARBA" id="ARBA00022475"/>
    </source>
</evidence>
<feature type="transmembrane region" description="Helical" evidence="6">
    <location>
        <begin position="245"/>
        <end position="263"/>
    </location>
</feature>
<dbReference type="PANTHER" id="PTHR43124:SF9">
    <property type="entry name" value="SUGAR TRANSPORT FAMILY PROTEIN"/>
    <property type="match status" value="1"/>
</dbReference>
<dbReference type="AlphaFoldDB" id="A0A172WFI4"/>
<comment type="subcellular location">
    <subcellularLocation>
        <location evidence="1">Cell membrane</location>
        <topology evidence="1">Multi-pass membrane protein</topology>
    </subcellularLocation>
</comment>
<dbReference type="PRINTS" id="PR01035">
    <property type="entry name" value="TCRTETA"/>
</dbReference>
<feature type="transmembrane region" description="Helical" evidence="6">
    <location>
        <begin position="275"/>
        <end position="294"/>
    </location>
</feature>
<dbReference type="Pfam" id="PF07690">
    <property type="entry name" value="MFS_1"/>
    <property type="match status" value="1"/>
</dbReference>
<dbReference type="GeneID" id="28495041"/>
<gene>
    <name evidence="8" type="ORF">A7C91_02565</name>
</gene>
<name>A0A172WFI4_9EURY</name>
<feature type="transmembrane region" description="Helical" evidence="6">
    <location>
        <begin position="133"/>
        <end position="154"/>
    </location>
</feature>
<protein>
    <submittedName>
        <fullName evidence="8">Quinolone resistance protein</fullName>
    </submittedName>
</protein>
<sequence length="394" mass="41862">MGKQDIWFLHASTFFFFLGMAVVNPLISPLAINLGADPFIVGTLAAISSIVALVFKPFGGVLGDRGLRFQVMALGSFFGALAGGFYVTSIFLGSLTIFALGRALHGFAMALFFPSSLSTAIDMAPEGRVGETLGWRGMMFSFGNLMGPALGGFVADLLGFQVAFVLTVILSLLAIGFVLIAHSRIKGEVSLRFHERYDKPSYRALLRPFFVAASLALFFMSLAYGGLNTFLPALYKSLGFGTRVFGIYASIMGGASLLTRVIGGKEADRRGPLPVTAVGLGGVLVAYVILTFYTSPPVSYVSAALLGAGFGLAVPSLQMMALASLPRRIRTFGSGIYTMFFDLGYLTGPIVLGYIAQLKGYAAIFPLLPPIMLLSLLIAQLPRFLRTGEEASGG</sequence>
<dbReference type="GO" id="GO:0022857">
    <property type="term" value="F:transmembrane transporter activity"/>
    <property type="evidence" value="ECO:0007669"/>
    <property type="project" value="InterPro"/>
</dbReference>
<organism evidence="8 9">
    <name type="scientific">Thermococcus piezophilus</name>
    <dbReference type="NCBI Taxonomy" id="1712654"/>
    <lineage>
        <taxon>Archaea</taxon>
        <taxon>Methanobacteriati</taxon>
        <taxon>Methanobacteriota</taxon>
        <taxon>Thermococci</taxon>
        <taxon>Thermococcales</taxon>
        <taxon>Thermococcaceae</taxon>
        <taxon>Thermococcus</taxon>
    </lineage>
</organism>
<keyword evidence="2" id="KW-1003">Cell membrane</keyword>
<feature type="transmembrane region" description="Helical" evidence="6">
    <location>
        <begin position="7"/>
        <end position="27"/>
    </location>
</feature>
<feature type="transmembrane region" description="Helical" evidence="6">
    <location>
        <begin position="71"/>
        <end position="97"/>
    </location>
</feature>
<feature type="domain" description="Major facilitator superfamily (MFS) profile" evidence="7">
    <location>
        <begin position="5"/>
        <end position="387"/>
    </location>
</feature>
<evidence type="ECO:0000256" key="1">
    <source>
        <dbReference type="ARBA" id="ARBA00004651"/>
    </source>
</evidence>
<proteinExistence type="predicted"/>
<accession>A0A172WFI4</accession>
<dbReference type="InterPro" id="IPR001958">
    <property type="entry name" value="Tet-R_TetA/multi-R_MdtG-like"/>
</dbReference>
<dbReference type="KEGG" id="tpie:A7C91_02565"/>
<dbReference type="STRING" id="1712654.A7C91_02565"/>
<dbReference type="Proteomes" id="UP000076969">
    <property type="component" value="Chromosome"/>
</dbReference>
<feature type="transmembrane region" description="Helical" evidence="6">
    <location>
        <begin position="361"/>
        <end position="379"/>
    </location>
</feature>
<feature type="transmembrane region" description="Helical" evidence="6">
    <location>
        <begin position="204"/>
        <end position="225"/>
    </location>
</feature>
<dbReference type="InterPro" id="IPR011701">
    <property type="entry name" value="MFS"/>
</dbReference>
<reference evidence="9" key="1">
    <citation type="journal article" date="2016" name="Syst. Appl. Microbiol.">
        <title>Thermococcus piezophilus sp. nov., a novel hyperthermophilic and piezophilic archaeon with a broad pressure range for growth, isolated from a deepest hydrothermal vent at the Mid-Cayman Rise.</title>
        <authorList>
            <person name="Dalmasso C."/>
            <person name="Oger P."/>
            <person name="Selva G."/>
            <person name="Courtine D."/>
            <person name="L'Haridon S."/>
            <person name="Garlaschelli A."/>
            <person name="Roussel E."/>
            <person name="Miyazaki J."/>
            <person name="Reveillaud J."/>
            <person name="Jebbar M."/>
            <person name="Takai K."/>
            <person name="Maignien L."/>
            <person name="Alain K."/>
        </authorList>
    </citation>
    <scope>NUCLEOTIDE SEQUENCE [LARGE SCALE GENOMIC DNA]</scope>
    <source>
        <strain evidence="9">CDGS</strain>
    </source>
</reference>
<evidence type="ECO:0000256" key="6">
    <source>
        <dbReference type="SAM" id="Phobius"/>
    </source>
</evidence>
<evidence type="ECO:0000256" key="4">
    <source>
        <dbReference type="ARBA" id="ARBA00022989"/>
    </source>
</evidence>
<feature type="transmembrane region" description="Helical" evidence="6">
    <location>
        <begin position="39"/>
        <end position="59"/>
    </location>
</feature>
<dbReference type="InterPro" id="IPR020846">
    <property type="entry name" value="MFS_dom"/>
</dbReference>